<dbReference type="InterPro" id="IPR015889">
    <property type="entry name" value="Intradiol_dOase_core"/>
</dbReference>
<dbReference type="InterPro" id="IPR013783">
    <property type="entry name" value="Ig-like_fold"/>
</dbReference>
<reference evidence="3 4" key="1">
    <citation type="submission" date="2015-08" db="EMBL/GenBank/DDBJ databases">
        <title>The complete genome sequence of Bacillus beveridgei MLTeJB.</title>
        <authorList>
            <person name="Hanson T.E."/>
            <person name="Mesa C."/>
            <person name="Basesman S.M."/>
            <person name="Oremland R.S."/>
        </authorList>
    </citation>
    <scope>NUCLEOTIDE SEQUENCE [LARGE SCALE GENOMIC DNA]</scope>
    <source>
        <strain evidence="3 4">MLTeJB</strain>
    </source>
</reference>
<keyword evidence="1" id="KW-0175">Coiled coil</keyword>
<feature type="coiled-coil region" evidence="1">
    <location>
        <begin position="207"/>
        <end position="241"/>
    </location>
</feature>
<dbReference type="Gene3D" id="2.60.130.10">
    <property type="entry name" value="Aromatic compound dioxygenase"/>
    <property type="match status" value="1"/>
</dbReference>
<dbReference type="Pfam" id="PF13620">
    <property type="entry name" value="CarboxypepD_reg"/>
    <property type="match status" value="1"/>
</dbReference>
<dbReference type="EMBL" id="CP012502">
    <property type="protein sequence ID" value="AOM84256.1"/>
    <property type="molecule type" value="Genomic_DNA"/>
</dbReference>
<accession>A0A1D7QZ12</accession>
<evidence type="ECO:0000256" key="1">
    <source>
        <dbReference type="SAM" id="Coils"/>
    </source>
</evidence>
<keyword evidence="2" id="KW-0812">Transmembrane</keyword>
<gene>
    <name evidence="3" type="ORF">BBEV_2931</name>
</gene>
<keyword evidence="2" id="KW-0472">Membrane</keyword>
<name>A0A1D7QZ12_9BACI</name>
<dbReference type="SUPFAM" id="SSF49464">
    <property type="entry name" value="Carboxypeptidase regulatory domain-like"/>
    <property type="match status" value="1"/>
</dbReference>
<dbReference type="OrthoDB" id="1947780at2"/>
<dbReference type="STRING" id="632773.BBEV_2931"/>
<dbReference type="RefSeq" id="WP_069366152.1">
    <property type="nucleotide sequence ID" value="NZ_CP012502.1"/>
</dbReference>
<dbReference type="PATRIC" id="fig|632773.3.peg.3070"/>
<dbReference type="InterPro" id="IPR008969">
    <property type="entry name" value="CarboxyPept-like_regulatory"/>
</dbReference>
<protein>
    <recommendedName>
        <fullName evidence="5">Carboxypeptidase regulatory-like domain-containing protein</fullName>
    </recommendedName>
</protein>
<feature type="transmembrane region" description="Helical" evidence="2">
    <location>
        <begin position="12"/>
        <end position="32"/>
    </location>
</feature>
<dbReference type="Gene3D" id="2.60.40.10">
    <property type="entry name" value="Immunoglobulins"/>
    <property type="match status" value="1"/>
</dbReference>
<dbReference type="KEGG" id="bbev:BBEV_2931"/>
<dbReference type="Proteomes" id="UP000094463">
    <property type="component" value="Chromosome"/>
</dbReference>
<sequence>MTVKLKVKHIVYSVLVFAAALAILVIVIQPQIAHWQIDRLISSGGHEEGRERILDRIDQGQTGYLELIETYMIEPIQVSREDIQVGPSVTSVSDGYSNLVFTREETLPYLTRYLEEGDDPSMIQDAGLLLMAHHAVEQDIGLVEDTADKTVAALPHHQHFHESIFIEEARLLMDLNELALAEDKLIAIEETERDVFSAILLQTAELRARLLQQQGEVEEAIALLEERLTSYEEKHESMESELAADNPDYEPQGVERVVYFEEAARLKEQLERMDSDRDMATVTGQVKRSDGEPMAHATVYLRDASRVNQSISSTDQFRTTTDAEGYYQFEGVIPDTYQIHLGLSFEQVDGFAWPVPQGDWIDAEGGEDATYDITFSPLMETRSPVNHETVEGQEITFDWEPVEEADSYALQLMVHYDQGSFGQTVASGLTDASHTMSLEELYAQDYGVVYDPVEEDKDFFHPENILAFRYPDGEFSWQVTAFNEDDEPIAQSNGYRLQEDTVGALPFFHLDGPELSEADQILFDEDLKGAIEAYETSVQEDPEDVHSLRMLTRLNGFSEEHEPETMAYREQLQDAAPSTENAAQLFGYALDQRNMDDASHWKDAYLALSEEEETNHYMNGRFGLLRAYQGDYEDALARLSQSVETGSNNRYTGAWTVVQLAAGEELDLVLENARSYPERSTTGEPAERWARHLEAVEELDPEVIHSAAQAMLDLDDGAMDDIKQDHPPLSALINAWQEKDW</sequence>
<evidence type="ECO:0008006" key="5">
    <source>
        <dbReference type="Google" id="ProtNLM"/>
    </source>
</evidence>
<dbReference type="SUPFAM" id="SSF48452">
    <property type="entry name" value="TPR-like"/>
    <property type="match status" value="1"/>
</dbReference>
<keyword evidence="4" id="KW-1185">Reference proteome</keyword>
<dbReference type="InterPro" id="IPR011990">
    <property type="entry name" value="TPR-like_helical_dom_sf"/>
</dbReference>
<evidence type="ECO:0000313" key="3">
    <source>
        <dbReference type="EMBL" id="AOM84256.1"/>
    </source>
</evidence>
<organism evidence="3 4">
    <name type="scientific">Salisediminibacterium beveridgei</name>
    <dbReference type="NCBI Taxonomy" id="632773"/>
    <lineage>
        <taxon>Bacteria</taxon>
        <taxon>Bacillati</taxon>
        <taxon>Bacillota</taxon>
        <taxon>Bacilli</taxon>
        <taxon>Bacillales</taxon>
        <taxon>Bacillaceae</taxon>
        <taxon>Salisediminibacterium</taxon>
    </lineage>
</organism>
<evidence type="ECO:0000313" key="4">
    <source>
        <dbReference type="Proteomes" id="UP000094463"/>
    </source>
</evidence>
<dbReference type="GO" id="GO:0016702">
    <property type="term" value="F:oxidoreductase activity, acting on single donors with incorporation of molecular oxygen, incorporation of two atoms of oxygen"/>
    <property type="evidence" value="ECO:0007669"/>
    <property type="project" value="InterPro"/>
</dbReference>
<proteinExistence type="predicted"/>
<keyword evidence="2" id="KW-1133">Transmembrane helix</keyword>
<dbReference type="AlphaFoldDB" id="A0A1D7QZ12"/>
<evidence type="ECO:0000256" key="2">
    <source>
        <dbReference type="SAM" id="Phobius"/>
    </source>
</evidence>
<dbReference type="GO" id="GO:0005506">
    <property type="term" value="F:iron ion binding"/>
    <property type="evidence" value="ECO:0007669"/>
    <property type="project" value="InterPro"/>
</dbReference>